<organism evidence="2 3">
    <name type="scientific">Halobacillus litoralis</name>
    <dbReference type="NCBI Taxonomy" id="45668"/>
    <lineage>
        <taxon>Bacteria</taxon>
        <taxon>Bacillati</taxon>
        <taxon>Bacillota</taxon>
        <taxon>Bacilli</taxon>
        <taxon>Bacillales</taxon>
        <taxon>Bacillaceae</taxon>
        <taxon>Halobacillus</taxon>
    </lineage>
</organism>
<proteinExistence type="predicted"/>
<evidence type="ECO:0000259" key="1">
    <source>
        <dbReference type="PROSITE" id="PS51186"/>
    </source>
</evidence>
<dbReference type="Proteomes" id="UP000460949">
    <property type="component" value="Unassembled WGS sequence"/>
</dbReference>
<evidence type="ECO:0000313" key="2">
    <source>
        <dbReference type="EMBL" id="MYL21720.1"/>
    </source>
</evidence>
<dbReference type="InterPro" id="IPR016181">
    <property type="entry name" value="Acyl_CoA_acyltransferase"/>
</dbReference>
<keyword evidence="2" id="KW-0808">Transferase</keyword>
<dbReference type="RefSeq" id="WP_160839730.1">
    <property type="nucleotide sequence ID" value="NZ_WMET01000006.1"/>
</dbReference>
<name>A0A845DW26_9BACI</name>
<gene>
    <name evidence="2" type="ORF">GLW04_17615</name>
</gene>
<dbReference type="PANTHER" id="PTHR13355:SF11">
    <property type="entry name" value="GLUCOSAMINE 6-PHOSPHATE N-ACETYLTRANSFERASE"/>
    <property type="match status" value="1"/>
</dbReference>
<feature type="domain" description="N-acetyltransferase" evidence="1">
    <location>
        <begin position="6"/>
        <end position="147"/>
    </location>
</feature>
<dbReference type="InterPro" id="IPR039143">
    <property type="entry name" value="GNPNAT1-like"/>
</dbReference>
<dbReference type="Gene3D" id="3.40.630.30">
    <property type="match status" value="1"/>
</dbReference>
<accession>A0A845DW26</accession>
<protein>
    <submittedName>
        <fullName evidence="2">GNAT family N-acetyltransferase</fullName>
    </submittedName>
</protein>
<dbReference type="PANTHER" id="PTHR13355">
    <property type="entry name" value="GLUCOSAMINE 6-PHOSPHATE N-ACETYLTRANSFERASE"/>
    <property type="match status" value="1"/>
</dbReference>
<dbReference type="AlphaFoldDB" id="A0A845DW26"/>
<dbReference type="SUPFAM" id="SSF55729">
    <property type="entry name" value="Acyl-CoA N-acyltransferases (Nat)"/>
    <property type="match status" value="1"/>
</dbReference>
<comment type="caution">
    <text evidence="2">The sequence shown here is derived from an EMBL/GenBank/DDBJ whole genome shotgun (WGS) entry which is preliminary data.</text>
</comment>
<dbReference type="EMBL" id="WMET01000006">
    <property type="protein sequence ID" value="MYL21720.1"/>
    <property type="molecule type" value="Genomic_DNA"/>
</dbReference>
<dbReference type="CDD" id="cd04301">
    <property type="entry name" value="NAT_SF"/>
    <property type="match status" value="1"/>
</dbReference>
<dbReference type="PROSITE" id="PS51186">
    <property type="entry name" value="GNAT"/>
    <property type="match status" value="1"/>
</dbReference>
<dbReference type="Pfam" id="PF13673">
    <property type="entry name" value="Acetyltransf_10"/>
    <property type="match status" value="1"/>
</dbReference>
<evidence type="ECO:0000313" key="3">
    <source>
        <dbReference type="Proteomes" id="UP000460949"/>
    </source>
</evidence>
<dbReference type="GO" id="GO:0004343">
    <property type="term" value="F:glucosamine 6-phosphate N-acetyltransferase activity"/>
    <property type="evidence" value="ECO:0007669"/>
    <property type="project" value="TreeGrafter"/>
</dbReference>
<sequence length="147" mass="17104">MNWSEKTYEQLTKQELYSILKLRVEVFVVEQECPYPEIDGRDPECLHIWMEDEGGIAAYCRIVPPDQEKESYSIGRVIVHKDYRGKGTARKLMEKAIQAVEANFNTDHIWLSGQEHLRGFYASFGFEEMTGVYLEDGIPHVDMKKNL</sequence>
<reference evidence="2 3" key="1">
    <citation type="submission" date="2019-11" db="EMBL/GenBank/DDBJ databases">
        <title>Genome sequences of 17 halophilic strains isolated from different environments.</title>
        <authorList>
            <person name="Furrow R.E."/>
        </authorList>
    </citation>
    <scope>NUCLEOTIDE SEQUENCE [LARGE SCALE GENOMIC DNA]</scope>
    <source>
        <strain evidence="2 3">22511_23_Filter</strain>
    </source>
</reference>
<dbReference type="InterPro" id="IPR000182">
    <property type="entry name" value="GNAT_dom"/>
</dbReference>